<protein>
    <recommendedName>
        <fullName evidence="3">S-adenosyl-L-methionine-dependent methyltransferase</fullName>
    </recommendedName>
</protein>
<dbReference type="SUPFAM" id="SSF53335">
    <property type="entry name" value="S-adenosyl-L-methionine-dependent methyltransferases"/>
    <property type="match status" value="1"/>
</dbReference>
<dbReference type="EMBL" id="PUHQ01000012">
    <property type="protein sequence ID" value="KAG0664812.1"/>
    <property type="molecule type" value="Genomic_DNA"/>
</dbReference>
<sequence>MKLKELEAELQPLKGFAEPKRELEQYVTSAHLASRMIYTAATSFDDIDERDILDLGCGCAILSIASVMMGANSVTSVDVDPDALEIAKENVASVEMEDHIEFVHAQIAASGSQPTSEDIPVFDAAKAGRKFDTVVMNPPFGSWTKGIDMVFLELACQIAETAVYSLNKTSTRDFIERKAKSFGFSGTVIAQMRYDLPKTMSFHKQKSVDMSVRLSRSHGSFKPLTISLVLPQRGGHVAIRADSSLTLPMKGSDDIMNNNNGDAQS</sequence>
<evidence type="ECO:0008006" key="3">
    <source>
        <dbReference type="Google" id="ProtNLM"/>
    </source>
</evidence>
<proteinExistence type="predicted"/>
<accession>A0A9P6W536</accession>
<reference evidence="1 2" key="1">
    <citation type="submission" date="2020-11" db="EMBL/GenBank/DDBJ databases">
        <title>Kefir isolates.</title>
        <authorList>
            <person name="Marcisauskas S."/>
            <person name="Kim Y."/>
            <person name="Blasche S."/>
        </authorList>
    </citation>
    <scope>NUCLEOTIDE SEQUENCE [LARGE SCALE GENOMIC DNA]</scope>
    <source>
        <strain evidence="1 2">KR</strain>
    </source>
</reference>
<keyword evidence="2" id="KW-1185">Reference proteome</keyword>
<dbReference type="InterPro" id="IPR002052">
    <property type="entry name" value="DNA_methylase_N6_adenine_CS"/>
</dbReference>
<dbReference type="GO" id="GO:0008988">
    <property type="term" value="F:rRNA (adenine-N6-)-methyltransferase activity"/>
    <property type="evidence" value="ECO:0007669"/>
    <property type="project" value="TreeGrafter"/>
</dbReference>
<dbReference type="CDD" id="cd02440">
    <property type="entry name" value="AdoMet_MTases"/>
    <property type="match status" value="1"/>
</dbReference>
<dbReference type="PANTHER" id="PTHR23290:SF0">
    <property type="entry name" value="RRNA N6-ADENOSINE-METHYLTRANSFERASE METTL5"/>
    <property type="match status" value="1"/>
</dbReference>
<dbReference type="GO" id="GO:0003676">
    <property type="term" value="F:nucleic acid binding"/>
    <property type="evidence" value="ECO:0007669"/>
    <property type="project" value="InterPro"/>
</dbReference>
<gene>
    <name evidence="1" type="ORF">C6P46_000949</name>
</gene>
<comment type="caution">
    <text evidence="1">The sequence shown here is derived from an EMBL/GenBank/DDBJ whole genome shotgun (WGS) entry which is preliminary data.</text>
</comment>
<dbReference type="PANTHER" id="PTHR23290">
    <property type="entry name" value="RRNA N6-ADENOSINE-METHYLTRANSFERASE METTL5"/>
    <property type="match status" value="1"/>
</dbReference>
<evidence type="ECO:0000313" key="1">
    <source>
        <dbReference type="EMBL" id="KAG0664812.1"/>
    </source>
</evidence>
<name>A0A9P6W536_RHOMI</name>
<dbReference type="Gene3D" id="3.40.50.150">
    <property type="entry name" value="Vaccinia Virus protein VP39"/>
    <property type="match status" value="1"/>
</dbReference>
<dbReference type="InterPro" id="IPR051720">
    <property type="entry name" value="rRNA_MeTrfase/Polyamine_Synth"/>
</dbReference>
<dbReference type="Pfam" id="PF06325">
    <property type="entry name" value="PrmA"/>
    <property type="match status" value="1"/>
</dbReference>
<evidence type="ECO:0000313" key="2">
    <source>
        <dbReference type="Proteomes" id="UP000777482"/>
    </source>
</evidence>
<dbReference type="Proteomes" id="UP000777482">
    <property type="component" value="Unassembled WGS sequence"/>
</dbReference>
<dbReference type="PROSITE" id="PS00092">
    <property type="entry name" value="N6_MTASE"/>
    <property type="match status" value="1"/>
</dbReference>
<dbReference type="InterPro" id="IPR029063">
    <property type="entry name" value="SAM-dependent_MTases_sf"/>
</dbReference>
<dbReference type="OrthoDB" id="7848332at2759"/>
<organism evidence="1 2">
    <name type="scientific">Rhodotorula mucilaginosa</name>
    <name type="common">Yeast</name>
    <name type="synonym">Rhodotorula rubra</name>
    <dbReference type="NCBI Taxonomy" id="5537"/>
    <lineage>
        <taxon>Eukaryota</taxon>
        <taxon>Fungi</taxon>
        <taxon>Dikarya</taxon>
        <taxon>Basidiomycota</taxon>
        <taxon>Pucciniomycotina</taxon>
        <taxon>Microbotryomycetes</taxon>
        <taxon>Sporidiobolales</taxon>
        <taxon>Sporidiobolaceae</taxon>
        <taxon>Rhodotorula</taxon>
    </lineage>
</organism>
<dbReference type="AlphaFoldDB" id="A0A9P6W536"/>